<sequence>MHRRPEEETAHSRIDVPHVNRLRDYLLGGSYHFTADRRLVTDLESRIPHVQEMAWTSQGFFHRAVTFLFGQGVRQFVHLGFGVRGVELVGEVARRKGLPCRLVYVDSDPVDVARGQLMLAQNPHAVAIRADPWNVVEDVLARPEARDTFDFAEPVALLAMNSVHFIKDIRDAARIIERYRDRLADRSYLVLSHATADIRPADSAVIAELLDASGISVHFRPRPDVTSLFTGFDLVHPGLVTADEWRPEGPPTRHAERLAGAQLYVGVARKQ</sequence>
<reference evidence="1" key="1">
    <citation type="journal article" date="2014" name="Int. J. Syst. Evol. Microbiol.">
        <title>Complete genome sequence of Corynebacterium casei LMG S-19264T (=DSM 44701T), isolated from a smear-ripened cheese.</title>
        <authorList>
            <consortium name="US DOE Joint Genome Institute (JGI-PGF)"/>
            <person name="Walter F."/>
            <person name="Albersmeier A."/>
            <person name="Kalinowski J."/>
            <person name="Ruckert C."/>
        </authorList>
    </citation>
    <scope>NUCLEOTIDE SEQUENCE</scope>
    <source>
        <strain evidence="1">CGMCC 4.5737</strain>
    </source>
</reference>
<dbReference type="Gene3D" id="3.40.50.150">
    <property type="entry name" value="Vaccinia Virus protein VP39"/>
    <property type="match status" value="1"/>
</dbReference>
<proteinExistence type="predicted"/>
<dbReference type="EMBL" id="BMMK01000001">
    <property type="protein sequence ID" value="GGM34040.1"/>
    <property type="molecule type" value="Genomic_DNA"/>
</dbReference>
<reference evidence="1" key="2">
    <citation type="submission" date="2020-09" db="EMBL/GenBank/DDBJ databases">
        <authorList>
            <person name="Sun Q."/>
            <person name="Zhou Y."/>
        </authorList>
    </citation>
    <scope>NUCLEOTIDE SEQUENCE</scope>
    <source>
        <strain evidence="1">CGMCC 4.5737</strain>
    </source>
</reference>
<organism evidence="1 2">
    <name type="scientific">Longimycelium tulufanense</name>
    <dbReference type="NCBI Taxonomy" id="907463"/>
    <lineage>
        <taxon>Bacteria</taxon>
        <taxon>Bacillati</taxon>
        <taxon>Actinomycetota</taxon>
        <taxon>Actinomycetes</taxon>
        <taxon>Pseudonocardiales</taxon>
        <taxon>Pseudonocardiaceae</taxon>
        <taxon>Longimycelium</taxon>
    </lineage>
</organism>
<dbReference type="RefSeq" id="WP_189052862.1">
    <property type="nucleotide sequence ID" value="NZ_BMMK01000001.1"/>
</dbReference>
<gene>
    <name evidence="1" type="ORF">GCM10012275_01790</name>
</gene>
<dbReference type="PIRSF" id="PIRSF017393">
    <property type="entry name" value="MTase_SAV2177"/>
    <property type="match status" value="1"/>
</dbReference>
<dbReference type="InterPro" id="IPR006764">
    <property type="entry name" value="SAM_dep_MeTrfase_SAV2177_type"/>
</dbReference>
<dbReference type="AlphaFoldDB" id="A0A8J3FS67"/>
<dbReference type="Pfam" id="PF04672">
    <property type="entry name" value="Methyltransf_19"/>
    <property type="match status" value="1"/>
</dbReference>
<evidence type="ECO:0000313" key="1">
    <source>
        <dbReference type="EMBL" id="GGM34040.1"/>
    </source>
</evidence>
<evidence type="ECO:0008006" key="3">
    <source>
        <dbReference type="Google" id="ProtNLM"/>
    </source>
</evidence>
<dbReference type="SUPFAM" id="SSF53335">
    <property type="entry name" value="S-adenosyl-L-methionine-dependent methyltransferases"/>
    <property type="match status" value="1"/>
</dbReference>
<evidence type="ECO:0000313" key="2">
    <source>
        <dbReference type="Proteomes" id="UP000637578"/>
    </source>
</evidence>
<name>A0A8J3FS67_9PSEU</name>
<dbReference type="Proteomes" id="UP000637578">
    <property type="component" value="Unassembled WGS sequence"/>
</dbReference>
<dbReference type="InterPro" id="IPR029063">
    <property type="entry name" value="SAM-dependent_MTases_sf"/>
</dbReference>
<protein>
    <recommendedName>
        <fullName evidence="3">S-adenosyl methyltransferase</fullName>
    </recommendedName>
</protein>
<comment type="caution">
    <text evidence="1">The sequence shown here is derived from an EMBL/GenBank/DDBJ whole genome shotgun (WGS) entry which is preliminary data.</text>
</comment>
<keyword evidence="2" id="KW-1185">Reference proteome</keyword>
<accession>A0A8J3FS67</accession>